<protein>
    <submittedName>
        <fullName evidence="2">Uncharacterized protein</fullName>
    </submittedName>
</protein>
<keyword evidence="1" id="KW-1133">Transmembrane helix</keyword>
<feature type="transmembrane region" description="Helical" evidence="1">
    <location>
        <begin position="525"/>
        <end position="551"/>
    </location>
</feature>
<reference evidence="2" key="1">
    <citation type="submission" date="2023-03" db="EMBL/GenBank/DDBJ databases">
        <title>Massive genome expansion in bonnet fungi (Mycena s.s.) driven by repeated elements and novel gene families across ecological guilds.</title>
        <authorList>
            <consortium name="Lawrence Berkeley National Laboratory"/>
            <person name="Harder C.B."/>
            <person name="Miyauchi S."/>
            <person name="Viragh M."/>
            <person name="Kuo A."/>
            <person name="Thoen E."/>
            <person name="Andreopoulos B."/>
            <person name="Lu D."/>
            <person name="Skrede I."/>
            <person name="Drula E."/>
            <person name="Henrissat B."/>
            <person name="Morin E."/>
            <person name="Kohler A."/>
            <person name="Barry K."/>
            <person name="LaButti K."/>
            <person name="Morin E."/>
            <person name="Salamov A."/>
            <person name="Lipzen A."/>
            <person name="Mereny Z."/>
            <person name="Hegedus B."/>
            <person name="Baldrian P."/>
            <person name="Stursova M."/>
            <person name="Weitz H."/>
            <person name="Taylor A."/>
            <person name="Grigoriev I.V."/>
            <person name="Nagy L.G."/>
            <person name="Martin F."/>
            <person name="Kauserud H."/>
        </authorList>
    </citation>
    <scope>NUCLEOTIDE SEQUENCE</scope>
    <source>
        <strain evidence="2">9144</strain>
    </source>
</reference>
<dbReference type="SUPFAM" id="SSF51316">
    <property type="entry name" value="Mss4-like"/>
    <property type="match status" value="2"/>
</dbReference>
<gene>
    <name evidence="2" type="ORF">GGX14DRAFT_611474</name>
</gene>
<keyword evidence="1" id="KW-0812">Transmembrane</keyword>
<keyword evidence="3" id="KW-1185">Reference proteome</keyword>
<dbReference type="PANTHER" id="PTHR28620:SF1">
    <property type="entry name" value="CENP-V_GFA DOMAIN-CONTAINING PROTEIN"/>
    <property type="match status" value="1"/>
</dbReference>
<comment type="caution">
    <text evidence="2">The sequence shown here is derived from an EMBL/GenBank/DDBJ whole genome shotgun (WGS) entry which is preliminary data.</text>
</comment>
<proteinExistence type="predicted"/>
<dbReference type="AlphaFoldDB" id="A0AAD7E484"/>
<dbReference type="EMBL" id="JARJCW010000002">
    <property type="protein sequence ID" value="KAJ7228148.1"/>
    <property type="molecule type" value="Genomic_DNA"/>
</dbReference>
<dbReference type="PANTHER" id="PTHR28620">
    <property type="entry name" value="CENTROMERE PROTEIN V"/>
    <property type="match status" value="1"/>
</dbReference>
<organism evidence="2 3">
    <name type="scientific">Mycena pura</name>
    <dbReference type="NCBI Taxonomy" id="153505"/>
    <lineage>
        <taxon>Eukaryota</taxon>
        <taxon>Fungi</taxon>
        <taxon>Dikarya</taxon>
        <taxon>Basidiomycota</taxon>
        <taxon>Agaricomycotina</taxon>
        <taxon>Agaricomycetes</taxon>
        <taxon>Agaricomycetidae</taxon>
        <taxon>Agaricales</taxon>
        <taxon>Marasmiineae</taxon>
        <taxon>Mycenaceae</taxon>
        <taxon>Mycena</taxon>
    </lineage>
</organism>
<sequence length="1013" mass="111280">MPTFREDHWIIAGGNFWQLNDKTRGAFKQSFGLELTVLNLVKLNECTLELPWLQELAITLNDVHQPADLIRLFNNAPLLRKVELAGIQPTSIGLPWQQLTEFTGRSYLGTDCLEALRCMPNITRCKFRLLFEDDRDLISGPYIHPKLEHLHIVEAEVDLAEDSEAEPPPHIQHRFDLTSFINSAGIAVKKRRELQGTSPLQLQSLRLVVLESREIKFNVSESELVIFRELRDSGIEIHIGSKSKSENGSNRGFIVSLNILKVVSKHRVLDIAVRSSSWTNRIELSSGYLQANFTGSEFGWVAISLRPDSYQLIDNVAPEAPGYKAPIGVRSAPLVEYRGNCHCGAFQFTFKASELKPSTCDCSICYKNGYLGAKPADDSFTIVKGDENTTLVRTVRDIDFASLLVGATHKGSTVGSPYQPPEPVQAGPVPEGSTQYNGSCHCGTVAYTLLSPGKITSAMECNCSICWRIYCALLVFVTQNLSMRRSLHMNQTLTATHDNAAAWSGFGSAFAQLWNQKLKAVSVSIVGVVFAFLYLGTIAVLHITIAGLFSLQSFNATRTFSVATRGLPAFNWSNVNASDPDARLTLLVNTMTYAERSLYFLPSVLGSNTLLGLHGGTFYNVPEPNDGIGNITVNATGFNITCRYITDVWVEGITWDGSIFLNGSAVLEWGTVPSIGPGMIVNFRQVLVEGSPYAIFYSTIPIVDSSGTVSSPIHNSSPSIHILACSQAMLSQTAVLEARSGQLLAVSPSVQKTVSTWSASEPDLSVGDDLDFSESLQAELSLVNSWSQLYSLIPDSKLPLMQVYNGVNPSYSSVADLYMMQNLNLIHPNDSWISYSPPITLLEVENILSTVVAAMFWTISNTPPLPPWYVEVSVGTATVVDQKNRTNTWTEFKTVDVDMTAPRLLQRIGTGIEQIVQARLDLSIIAIAVGLSASIALCALSLPSLHLPKDIENNPTIKGTGILHAIWLFRNHPELQTLLVQVEHPSDINLREAGMVETRLVGRDLGERKTSEI</sequence>
<dbReference type="Proteomes" id="UP001219525">
    <property type="component" value="Unassembled WGS sequence"/>
</dbReference>
<dbReference type="InterPro" id="IPR011057">
    <property type="entry name" value="Mss4-like_sf"/>
</dbReference>
<evidence type="ECO:0000313" key="2">
    <source>
        <dbReference type="EMBL" id="KAJ7228148.1"/>
    </source>
</evidence>
<keyword evidence="1" id="KW-0472">Membrane</keyword>
<evidence type="ECO:0000313" key="3">
    <source>
        <dbReference type="Proteomes" id="UP001219525"/>
    </source>
</evidence>
<dbReference type="Gene3D" id="2.170.150.70">
    <property type="match status" value="2"/>
</dbReference>
<evidence type="ECO:0000256" key="1">
    <source>
        <dbReference type="SAM" id="Phobius"/>
    </source>
</evidence>
<name>A0AAD7E484_9AGAR</name>
<dbReference type="InterPro" id="IPR052355">
    <property type="entry name" value="CENP-V-like"/>
</dbReference>
<accession>A0AAD7E484</accession>